<comment type="caution">
    <text evidence="3">The sequence shown here is derived from an EMBL/GenBank/DDBJ whole genome shotgun (WGS) entry which is preliminary data.</text>
</comment>
<gene>
    <name evidence="3" type="ORF">ACFYKT_18260</name>
</gene>
<feature type="domain" description="HTH cro/C1-type" evidence="2">
    <location>
        <begin position="15"/>
        <end position="70"/>
    </location>
</feature>
<dbReference type="PANTHER" id="PTHR46797:SF1">
    <property type="entry name" value="METHYLPHOSPHONATE SYNTHASE"/>
    <property type="match status" value="1"/>
</dbReference>
<sequence length="147" mass="16365">MKEVRAVNPSFGSMVKYLRGKRGLSLREMTELTGISGSYINRIENGSRECPSYPIIEKISSALGVEPSDLLEVSSNKRSRSVVPLERLLFSSEFTVDGVKSLSPEAVELLLNLIDVVNDVSWEKETLIVDIYAICEAVDELKQELNN</sequence>
<proteinExistence type="predicted"/>
<dbReference type="CDD" id="cd00093">
    <property type="entry name" value="HTH_XRE"/>
    <property type="match status" value="1"/>
</dbReference>
<organism evidence="3 4">
    <name type="scientific">Cytobacillus mangrovibacter</name>
    <dbReference type="NCBI Taxonomy" id="3299024"/>
    <lineage>
        <taxon>Bacteria</taxon>
        <taxon>Bacillati</taxon>
        <taxon>Bacillota</taxon>
        <taxon>Bacilli</taxon>
        <taxon>Bacillales</taxon>
        <taxon>Bacillaceae</taxon>
        <taxon>Cytobacillus</taxon>
    </lineage>
</organism>
<reference evidence="3 4" key="1">
    <citation type="submission" date="2024-08" db="EMBL/GenBank/DDBJ databases">
        <title>Two novel Cytobacillus novel species.</title>
        <authorList>
            <person name="Liu G."/>
        </authorList>
    </citation>
    <scope>NUCLEOTIDE SEQUENCE [LARGE SCALE GENOMIC DNA]</scope>
    <source>
        <strain evidence="3 4">FJAT-53684</strain>
    </source>
</reference>
<keyword evidence="1" id="KW-0238">DNA-binding</keyword>
<dbReference type="SUPFAM" id="SSF47413">
    <property type="entry name" value="lambda repressor-like DNA-binding domains"/>
    <property type="match status" value="1"/>
</dbReference>
<keyword evidence="4" id="KW-1185">Reference proteome</keyword>
<dbReference type="PROSITE" id="PS50943">
    <property type="entry name" value="HTH_CROC1"/>
    <property type="match status" value="1"/>
</dbReference>
<evidence type="ECO:0000313" key="4">
    <source>
        <dbReference type="Proteomes" id="UP001601058"/>
    </source>
</evidence>
<dbReference type="PANTHER" id="PTHR46797">
    <property type="entry name" value="HTH-TYPE TRANSCRIPTIONAL REGULATOR"/>
    <property type="match status" value="1"/>
</dbReference>
<accession>A0ABW6K4P2</accession>
<dbReference type="EMBL" id="JBIACJ010000012">
    <property type="protein sequence ID" value="MFE8698270.1"/>
    <property type="molecule type" value="Genomic_DNA"/>
</dbReference>
<dbReference type="InterPro" id="IPR001387">
    <property type="entry name" value="Cro/C1-type_HTH"/>
</dbReference>
<dbReference type="Pfam" id="PF01381">
    <property type="entry name" value="HTH_3"/>
    <property type="match status" value="1"/>
</dbReference>
<evidence type="ECO:0000313" key="3">
    <source>
        <dbReference type="EMBL" id="MFE8698270.1"/>
    </source>
</evidence>
<dbReference type="Gene3D" id="1.10.260.40">
    <property type="entry name" value="lambda repressor-like DNA-binding domains"/>
    <property type="match status" value="1"/>
</dbReference>
<dbReference type="Proteomes" id="UP001601058">
    <property type="component" value="Unassembled WGS sequence"/>
</dbReference>
<protein>
    <submittedName>
        <fullName evidence="3">Helix-turn-helix domain-containing protein</fullName>
    </submittedName>
</protein>
<evidence type="ECO:0000256" key="1">
    <source>
        <dbReference type="ARBA" id="ARBA00023125"/>
    </source>
</evidence>
<dbReference type="SMART" id="SM00530">
    <property type="entry name" value="HTH_XRE"/>
    <property type="match status" value="1"/>
</dbReference>
<evidence type="ECO:0000259" key="2">
    <source>
        <dbReference type="PROSITE" id="PS50943"/>
    </source>
</evidence>
<dbReference type="RefSeq" id="WP_389222503.1">
    <property type="nucleotide sequence ID" value="NZ_JBIACJ010000012.1"/>
</dbReference>
<dbReference type="InterPro" id="IPR050807">
    <property type="entry name" value="TransReg_Diox_bact_type"/>
</dbReference>
<name>A0ABW6K4P2_9BACI</name>
<dbReference type="InterPro" id="IPR010982">
    <property type="entry name" value="Lambda_DNA-bd_dom_sf"/>
</dbReference>